<comment type="caution">
    <text evidence="2">The sequence shown here is derived from an EMBL/GenBank/DDBJ whole genome shotgun (WGS) entry which is preliminary data.</text>
</comment>
<keyword evidence="3" id="KW-1185">Reference proteome</keyword>
<dbReference type="EMBL" id="BAAAUV010000002">
    <property type="protein sequence ID" value="GAA3198017.1"/>
    <property type="molecule type" value="Genomic_DNA"/>
</dbReference>
<feature type="compositionally biased region" description="Basic residues" evidence="1">
    <location>
        <begin position="141"/>
        <end position="153"/>
    </location>
</feature>
<protein>
    <submittedName>
        <fullName evidence="2">Uncharacterized protein</fullName>
    </submittedName>
</protein>
<reference evidence="3" key="1">
    <citation type="journal article" date="2019" name="Int. J. Syst. Evol. Microbiol.">
        <title>The Global Catalogue of Microorganisms (GCM) 10K type strain sequencing project: providing services to taxonomists for standard genome sequencing and annotation.</title>
        <authorList>
            <consortium name="The Broad Institute Genomics Platform"/>
            <consortium name="The Broad Institute Genome Sequencing Center for Infectious Disease"/>
            <person name="Wu L."/>
            <person name="Ma J."/>
        </authorList>
    </citation>
    <scope>NUCLEOTIDE SEQUENCE [LARGE SCALE GENOMIC DNA]</scope>
    <source>
        <strain evidence="3">JCM 9377</strain>
    </source>
</reference>
<evidence type="ECO:0000313" key="3">
    <source>
        <dbReference type="Proteomes" id="UP001501237"/>
    </source>
</evidence>
<evidence type="ECO:0000256" key="1">
    <source>
        <dbReference type="SAM" id="MobiDB-lite"/>
    </source>
</evidence>
<dbReference type="Proteomes" id="UP001501237">
    <property type="component" value="Unassembled WGS sequence"/>
</dbReference>
<feature type="compositionally biased region" description="Pro residues" evidence="1">
    <location>
        <begin position="124"/>
        <end position="133"/>
    </location>
</feature>
<feature type="compositionally biased region" description="Low complexity" evidence="1">
    <location>
        <begin position="112"/>
        <end position="123"/>
    </location>
</feature>
<dbReference type="RefSeq" id="WP_344822500.1">
    <property type="nucleotide sequence ID" value="NZ_BAAAUV010000002.1"/>
</dbReference>
<name>A0ABP6Q006_9ACTN</name>
<sequence length="240" mass="24882">MSAKGIGKRDAERLLRGLPAGQDADPLADLLAAVAVPGTASELAGEEIAVATFRMALDSPVVVLGRTSSTRGRGRSSAWTARAVTVKAVGLAVAVTAVCGGAVIAAGNAGRTGPTVVPSATTPAPLPPAPTVAPSPEKLTRKQAPKAKVKPGTKKAQTAELADLCKAFLGRKADTAGLDRLIKAAGGRKDVLGYCFTLLGKDAGRPQDWPQWPLRPARDDKALERWIKDQKKAWDSLLTP</sequence>
<organism evidence="2 3">
    <name type="scientific">Actinocorallia longicatena</name>
    <dbReference type="NCBI Taxonomy" id="111803"/>
    <lineage>
        <taxon>Bacteria</taxon>
        <taxon>Bacillati</taxon>
        <taxon>Actinomycetota</taxon>
        <taxon>Actinomycetes</taxon>
        <taxon>Streptosporangiales</taxon>
        <taxon>Thermomonosporaceae</taxon>
        <taxon>Actinocorallia</taxon>
    </lineage>
</organism>
<feature type="region of interest" description="Disordered" evidence="1">
    <location>
        <begin position="112"/>
        <end position="154"/>
    </location>
</feature>
<proteinExistence type="predicted"/>
<evidence type="ECO:0000313" key="2">
    <source>
        <dbReference type="EMBL" id="GAA3198017.1"/>
    </source>
</evidence>
<gene>
    <name evidence="2" type="ORF">GCM10010468_09440</name>
</gene>
<accession>A0ABP6Q006</accession>